<sequence length="153" mass="16945">MEAIIDRREKKMADGANEDGGCDGYALLTAMIQCMAEPRLAANSPLLSCSLTQLHRLSASDLHNLSPHSATVGKTLVSTKQNLEPNQRKLKKQGLPPSQEPLKHLHTARRSKQTKPTTREELCREKKARDEEPAFLLHPRLAESKPSGGMVRC</sequence>
<evidence type="ECO:0000256" key="1">
    <source>
        <dbReference type="SAM" id="MobiDB-lite"/>
    </source>
</evidence>
<feature type="compositionally biased region" description="Polar residues" evidence="1">
    <location>
        <begin position="76"/>
        <end position="85"/>
    </location>
</feature>
<feature type="compositionally biased region" description="Basic residues" evidence="1">
    <location>
        <begin position="104"/>
        <end position="113"/>
    </location>
</feature>
<feature type="region of interest" description="Disordered" evidence="1">
    <location>
        <begin position="65"/>
        <end position="153"/>
    </location>
</feature>
<dbReference type="EMBL" id="BPLR01018265">
    <property type="protein sequence ID" value="GIY98166.1"/>
    <property type="molecule type" value="Genomic_DNA"/>
</dbReference>
<proteinExistence type="predicted"/>
<dbReference type="Proteomes" id="UP001054945">
    <property type="component" value="Unassembled WGS sequence"/>
</dbReference>
<evidence type="ECO:0000313" key="2">
    <source>
        <dbReference type="EMBL" id="GIY98166.1"/>
    </source>
</evidence>
<reference evidence="2 3" key="1">
    <citation type="submission" date="2021-06" db="EMBL/GenBank/DDBJ databases">
        <title>Caerostris extrusa draft genome.</title>
        <authorList>
            <person name="Kono N."/>
            <person name="Arakawa K."/>
        </authorList>
    </citation>
    <scope>NUCLEOTIDE SEQUENCE [LARGE SCALE GENOMIC DNA]</scope>
</reference>
<keyword evidence="3" id="KW-1185">Reference proteome</keyword>
<accession>A0AAV4XSN6</accession>
<evidence type="ECO:0000313" key="3">
    <source>
        <dbReference type="Proteomes" id="UP001054945"/>
    </source>
</evidence>
<comment type="caution">
    <text evidence="2">The sequence shown here is derived from an EMBL/GenBank/DDBJ whole genome shotgun (WGS) entry which is preliminary data.</text>
</comment>
<feature type="compositionally biased region" description="Basic and acidic residues" evidence="1">
    <location>
        <begin position="117"/>
        <end position="132"/>
    </location>
</feature>
<organism evidence="2 3">
    <name type="scientific">Caerostris extrusa</name>
    <name type="common">Bark spider</name>
    <name type="synonym">Caerostris bankana</name>
    <dbReference type="NCBI Taxonomy" id="172846"/>
    <lineage>
        <taxon>Eukaryota</taxon>
        <taxon>Metazoa</taxon>
        <taxon>Ecdysozoa</taxon>
        <taxon>Arthropoda</taxon>
        <taxon>Chelicerata</taxon>
        <taxon>Arachnida</taxon>
        <taxon>Araneae</taxon>
        <taxon>Araneomorphae</taxon>
        <taxon>Entelegynae</taxon>
        <taxon>Araneoidea</taxon>
        <taxon>Araneidae</taxon>
        <taxon>Caerostris</taxon>
    </lineage>
</organism>
<protein>
    <submittedName>
        <fullName evidence="2">Uncharacterized protein</fullName>
    </submittedName>
</protein>
<gene>
    <name evidence="2" type="ORF">CEXT_702191</name>
</gene>
<dbReference type="AlphaFoldDB" id="A0AAV4XSN6"/>
<name>A0AAV4XSN6_CAEEX</name>